<evidence type="ECO:0000313" key="1">
    <source>
        <dbReference type="EMBL" id="KAI3687163.1"/>
    </source>
</evidence>
<proteinExistence type="predicted"/>
<gene>
    <name evidence="1" type="ORF">L1987_80855</name>
</gene>
<reference evidence="1 2" key="2">
    <citation type="journal article" date="2022" name="Mol. Ecol. Resour.">
        <title>The genomes of chicory, endive, great burdock and yacon provide insights into Asteraceae paleo-polyploidization history and plant inulin production.</title>
        <authorList>
            <person name="Fan W."/>
            <person name="Wang S."/>
            <person name="Wang H."/>
            <person name="Wang A."/>
            <person name="Jiang F."/>
            <person name="Liu H."/>
            <person name="Zhao H."/>
            <person name="Xu D."/>
            <person name="Zhang Y."/>
        </authorList>
    </citation>
    <scope>NUCLEOTIDE SEQUENCE [LARGE SCALE GENOMIC DNA]</scope>
    <source>
        <strain evidence="2">cv. Yunnan</strain>
        <tissue evidence="1">Leaves</tissue>
    </source>
</reference>
<sequence length="1843" mass="212422">MAAKFLEKYFPPENTSKLRARILSFQQDDGETIYEAWERFKELMRKVPHLGLLKWQQCETFYNGLEMTGKQLIDAYAGGDIGTKTPQEAYDLLEKVASKSYTQHTSRARTHRQGVHQVDGITFLVAQVEALSTKIDHMHVHKTQSLCELCGGEHPTSACQVGDQGGHEQVDFMSIQNRPQNNPYSNTYNPGWRNHPNFSWKSGNNSQQPPGFTQRPPFQHQSHQSQGQSSQFRPQQGQFQGQGSSSGPPPAPEGKSSLEDMVAWLLANSESQNQLAEKQNRYMEERFHTHETELRNQKASIQTIENQVPVHESSEEEVAIEIPDETPPRGKPASTSRPREPVRDYTPVVPYSGRLKKQKMEEQYGKFLGLFKQLHINLPFVEALAQMPKYARFLKDILTNKRKLEELSQVTLNEECSAVIQNKLPEKRRDPGSFTVPGLIGSLSVSNALADLGASINLMPYAVFAKLELGEPTPTRMSIQLADRSVKYPRGIVENMLVKVDHFVFPVDFVILDMDEDKNVPIILGRPFLATAKALIDVYSGRLTLRVDEEEDTAEEEYLNPQIVGGETFDPVGEDQFDEHLQSQESYEFPQCSAVFAMVDRGSEPIERPSVEDPPPVELKELPSHLEYAILDDESRLPVIIASDLTSDEKERLLEVLKQHKRAIAWRIMDIKGNNPSFCTHKILMEDDYKPVVQHQRRLNLNMQEVVKKEVIKLLDAGLIYPISDSPWVSPVQVVPKKGGMTVITNERNELIPTRTVTGWRVCIDYRKLNDATRKDHFPLPFIDQMLERLAGKMFYCFLDGFSGYFQIPIAPEDQEKTTFTCPYGTFAYRRMPFGLCNAPATFQRCMVAIFHDMIEDSMEVFMDDFSVYGSSFDHCLGNLERMLARCKEANLVLNWEKCHFMVKEGIVLGYKVSRAGIEVDRAKIDTISTLPPPTSVKSIRSFLGHAGFYRRFIRDFSKITRPMTQLLEKEAQFVFSDECLSAFNLLKEKLVNAPIMVAPDWKLPFEIMCDARDFAVGAVLGQRREKQFHPIYYANKTLNDAQEHYTTTEKELLAVVFAFDKFRSYLVLSKTIVFTDHAALRHLFSKQDAKPRLIRWVLLLQEFDIEIRDKKGAENVAADHLSRLECSASSELVGSSINDNFPHEFLMHIQTRDEECPWFADFANFLASGIVIKGLTHQKKRKFFADVKHYLWEDPYLFRVGADQIVRRCVFGDKARQVLRHCHEGPTGGHHGATLTVKKVFDTGFFWPTIFRDAHEMTRACDACQRASNISSRNEMPQNSIQICEIFYVWGIDFMGPFPASRGNRYILMAVDYKLFSRFGAPKALSSDRGTHFCNSQLEKALSRYGVNHRFSTAYHPQTSGQVEVTNRGIKRILEKTVGQNRKDWSDRLDDALWAFRTAYKTPIGTTPFRLIYGKACHLPVELEHKDYWALKVVNLDLVNAGENRFTQIHELDELRNQAFANSTIYKERTKSLHDRRLKDKKEFRVGGRVLLYNSRLRLFPGKLKSRWTGPYTVKEVFPYGTVEIEHEDGRIFNVNGHRLKPYIDAPVDPTLEMAGNRDHPYLEFDLNEHEYEARLDVLWPRRGRILAARRLEPAAIDAIGQRDRWNDLVTAPWRRLFRFHAIQYIELVMEFFSTYEFENGNQWDCVSSFLLSGMNCTLGTLYIVEEESPQTYEWIVKHQELKRLPVGWKYDAEWKLFIIRRYKGGVQHFKNMTDFQTLPFYDLRDLAKLPLQNPGKVMMSSDFEHFLHTQVNCDFKGMKHRKTKKKISKTRFHPKTKKPYVFLRQGRYGDLYFQPYDLEVLFKNHIQAYSDEDEADAKAYQRVVTLHFKPYIQKPTEGPAA</sequence>
<name>A0ACB8YP14_9ASTR</name>
<protein>
    <submittedName>
        <fullName evidence="1">Uncharacterized protein</fullName>
    </submittedName>
</protein>
<keyword evidence="2" id="KW-1185">Reference proteome</keyword>
<organism evidence="1 2">
    <name type="scientific">Smallanthus sonchifolius</name>
    <dbReference type="NCBI Taxonomy" id="185202"/>
    <lineage>
        <taxon>Eukaryota</taxon>
        <taxon>Viridiplantae</taxon>
        <taxon>Streptophyta</taxon>
        <taxon>Embryophyta</taxon>
        <taxon>Tracheophyta</taxon>
        <taxon>Spermatophyta</taxon>
        <taxon>Magnoliopsida</taxon>
        <taxon>eudicotyledons</taxon>
        <taxon>Gunneridae</taxon>
        <taxon>Pentapetalae</taxon>
        <taxon>asterids</taxon>
        <taxon>campanulids</taxon>
        <taxon>Asterales</taxon>
        <taxon>Asteraceae</taxon>
        <taxon>Asteroideae</taxon>
        <taxon>Heliantheae alliance</taxon>
        <taxon>Millerieae</taxon>
        <taxon>Smallanthus</taxon>
    </lineage>
</organism>
<dbReference type="Proteomes" id="UP001056120">
    <property type="component" value="Linkage Group LG27"/>
</dbReference>
<comment type="caution">
    <text evidence="1">The sequence shown here is derived from an EMBL/GenBank/DDBJ whole genome shotgun (WGS) entry which is preliminary data.</text>
</comment>
<evidence type="ECO:0000313" key="2">
    <source>
        <dbReference type="Proteomes" id="UP001056120"/>
    </source>
</evidence>
<reference evidence="2" key="1">
    <citation type="journal article" date="2022" name="Mol. Ecol. Resour.">
        <title>The genomes of chicory, endive, great burdock and yacon provide insights into Asteraceae palaeo-polyploidization history and plant inulin production.</title>
        <authorList>
            <person name="Fan W."/>
            <person name="Wang S."/>
            <person name="Wang H."/>
            <person name="Wang A."/>
            <person name="Jiang F."/>
            <person name="Liu H."/>
            <person name="Zhao H."/>
            <person name="Xu D."/>
            <person name="Zhang Y."/>
        </authorList>
    </citation>
    <scope>NUCLEOTIDE SEQUENCE [LARGE SCALE GENOMIC DNA]</scope>
    <source>
        <strain evidence="2">cv. Yunnan</strain>
    </source>
</reference>
<dbReference type="EMBL" id="CM042044">
    <property type="protein sequence ID" value="KAI3687163.1"/>
    <property type="molecule type" value="Genomic_DNA"/>
</dbReference>
<accession>A0ACB8YP14</accession>